<evidence type="ECO:0000256" key="2">
    <source>
        <dbReference type="ARBA" id="ARBA00022448"/>
    </source>
</evidence>
<dbReference type="Pfam" id="PF07690">
    <property type="entry name" value="MFS_1"/>
    <property type="match status" value="1"/>
</dbReference>
<dbReference type="PANTHER" id="PTHR43266">
    <property type="entry name" value="MACROLIDE-EFFLUX PROTEIN"/>
    <property type="match status" value="1"/>
</dbReference>
<evidence type="ECO:0000256" key="1">
    <source>
        <dbReference type="ARBA" id="ARBA00004651"/>
    </source>
</evidence>
<dbReference type="PANTHER" id="PTHR43266:SF2">
    <property type="entry name" value="MAJOR FACILITATOR SUPERFAMILY (MFS) PROFILE DOMAIN-CONTAINING PROTEIN"/>
    <property type="match status" value="1"/>
</dbReference>
<comment type="subcellular location">
    <subcellularLocation>
        <location evidence="1">Cell membrane</location>
        <topology evidence="1">Multi-pass membrane protein</topology>
    </subcellularLocation>
</comment>
<feature type="transmembrane region" description="Helical" evidence="7">
    <location>
        <begin position="347"/>
        <end position="370"/>
    </location>
</feature>
<keyword evidence="2" id="KW-0813">Transport</keyword>
<dbReference type="PATRIC" id="fig|1300222.3.peg.3569"/>
<dbReference type="InterPro" id="IPR011701">
    <property type="entry name" value="MFS"/>
</dbReference>
<keyword evidence="4 7" id="KW-0812">Transmembrane</keyword>
<dbReference type="STRING" id="1300222.I532_17023"/>
<dbReference type="PROSITE" id="PS50850">
    <property type="entry name" value="MFS"/>
    <property type="match status" value="1"/>
</dbReference>
<organism evidence="9 10">
    <name type="scientific">Brevibacillus borstelensis AK1</name>
    <dbReference type="NCBI Taxonomy" id="1300222"/>
    <lineage>
        <taxon>Bacteria</taxon>
        <taxon>Bacillati</taxon>
        <taxon>Bacillota</taxon>
        <taxon>Bacilli</taxon>
        <taxon>Bacillales</taxon>
        <taxon>Paenibacillaceae</taxon>
        <taxon>Brevibacillus</taxon>
    </lineage>
</organism>
<reference evidence="9 10" key="1">
    <citation type="submission" date="2013-03" db="EMBL/GenBank/DDBJ databases">
        <title>Assembly of a new bacterial strain Brevibacillus borstelensis AK1.</title>
        <authorList>
            <person name="Rajan I."/>
            <person name="PoliReddy D."/>
            <person name="Sugumar T."/>
            <person name="Rathinam K."/>
            <person name="Alqarawi S."/>
            <person name="Khalil A.B."/>
            <person name="Sivakumar N."/>
        </authorList>
    </citation>
    <scope>NUCLEOTIDE SEQUENCE [LARGE SCALE GENOMIC DNA]</scope>
    <source>
        <strain evidence="9 10">AK1</strain>
    </source>
</reference>
<feature type="transmembrane region" description="Helical" evidence="7">
    <location>
        <begin position="313"/>
        <end position="335"/>
    </location>
</feature>
<comment type="caution">
    <text evidence="9">The sequence shown here is derived from an EMBL/GenBank/DDBJ whole genome shotgun (WGS) entry which is preliminary data.</text>
</comment>
<feature type="transmembrane region" description="Helical" evidence="7">
    <location>
        <begin position="286"/>
        <end position="307"/>
    </location>
</feature>
<feature type="transmembrane region" description="Helical" evidence="7">
    <location>
        <begin position="376"/>
        <end position="399"/>
    </location>
</feature>
<evidence type="ECO:0000256" key="6">
    <source>
        <dbReference type="ARBA" id="ARBA00023136"/>
    </source>
</evidence>
<keyword evidence="3" id="KW-1003">Cell membrane</keyword>
<dbReference type="EMBL" id="APBN01000007">
    <property type="protein sequence ID" value="EMT51647.1"/>
    <property type="molecule type" value="Genomic_DNA"/>
</dbReference>
<dbReference type="CDD" id="cd06173">
    <property type="entry name" value="MFS_MefA_like"/>
    <property type="match status" value="1"/>
</dbReference>
<dbReference type="InterPro" id="IPR036259">
    <property type="entry name" value="MFS_trans_sf"/>
</dbReference>
<feature type="transmembrane region" description="Helical" evidence="7">
    <location>
        <begin position="50"/>
        <end position="71"/>
    </location>
</feature>
<sequence>MIFWKIAKNEKMFRRYLAALFLWEWTQWMLVTAIPLFLHQRYGLGKEFVFSIVIELLPGILLGPIIGSWIDRWGAKRVTTLDIAAYSILVTLLPLSSSLWQVQLILLGIGIAKTAGSPASLTLRARVIPKGLEIQGNAAIMGIERLCKIIGPLAASMAILVFGIGTMLLLCSFAGLAAFALFYMLPAAESQKQAENENGFTKAIFSALPAFFGLLSRDRMIAAFVVTAIGYSLLLGMLKIFLLSLAGLYGDPQQYWGLLLAAQGLGSLAGALVCDRVVNRLTRTYSLTWVYFLFGLGEAVLLTGLAFPLGLTWTLFVLVLAAVFEIVATIIYFSVIQTRIPYEQQGLFNSMTLPVLDTCYAAGIMLSGALLSTLPIFSVLLVCLGFMLVTHLPFARLFFRDRAAEASTGSE</sequence>
<dbReference type="SUPFAM" id="SSF103473">
    <property type="entry name" value="MFS general substrate transporter"/>
    <property type="match status" value="1"/>
</dbReference>
<dbReference type="InterPro" id="IPR020846">
    <property type="entry name" value="MFS_dom"/>
</dbReference>
<evidence type="ECO:0000313" key="10">
    <source>
        <dbReference type="Proteomes" id="UP000012081"/>
    </source>
</evidence>
<feature type="domain" description="Major facilitator superfamily (MFS) profile" evidence="8">
    <location>
        <begin position="1"/>
        <end position="189"/>
    </location>
</feature>
<feature type="transmembrane region" description="Helical" evidence="7">
    <location>
        <begin position="158"/>
        <end position="185"/>
    </location>
</feature>
<protein>
    <submittedName>
        <fullName evidence="9">Macrolide-efflux protein</fullName>
    </submittedName>
</protein>
<dbReference type="AlphaFoldDB" id="M8DE37"/>
<feature type="transmembrane region" description="Helical" evidence="7">
    <location>
        <begin position="83"/>
        <end position="112"/>
    </location>
</feature>
<feature type="transmembrane region" description="Helical" evidence="7">
    <location>
        <begin position="16"/>
        <end position="38"/>
    </location>
</feature>
<accession>M8DE37</accession>
<evidence type="ECO:0000259" key="8">
    <source>
        <dbReference type="PROSITE" id="PS50850"/>
    </source>
</evidence>
<evidence type="ECO:0000256" key="5">
    <source>
        <dbReference type="ARBA" id="ARBA00022989"/>
    </source>
</evidence>
<evidence type="ECO:0000256" key="3">
    <source>
        <dbReference type="ARBA" id="ARBA00022475"/>
    </source>
</evidence>
<evidence type="ECO:0000256" key="4">
    <source>
        <dbReference type="ARBA" id="ARBA00022692"/>
    </source>
</evidence>
<dbReference type="Gene3D" id="1.20.1250.20">
    <property type="entry name" value="MFS general substrate transporter like domains"/>
    <property type="match status" value="1"/>
</dbReference>
<feature type="transmembrane region" description="Helical" evidence="7">
    <location>
        <begin position="221"/>
        <end position="249"/>
    </location>
</feature>
<dbReference type="OrthoDB" id="4105441at2"/>
<gene>
    <name evidence="9" type="ORF">I532_17023</name>
</gene>
<keyword evidence="10" id="KW-1185">Reference proteome</keyword>
<dbReference type="GO" id="GO:0022857">
    <property type="term" value="F:transmembrane transporter activity"/>
    <property type="evidence" value="ECO:0007669"/>
    <property type="project" value="InterPro"/>
</dbReference>
<keyword evidence="6 7" id="KW-0472">Membrane</keyword>
<dbReference type="RefSeq" id="WP_003389700.1">
    <property type="nucleotide sequence ID" value="NZ_APBN01000007.1"/>
</dbReference>
<proteinExistence type="predicted"/>
<dbReference type="Proteomes" id="UP000012081">
    <property type="component" value="Unassembled WGS sequence"/>
</dbReference>
<feature type="transmembrane region" description="Helical" evidence="7">
    <location>
        <begin position="255"/>
        <end position="274"/>
    </location>
</feature>
<name>M8DE37_9BACL</name>
<dbReference type="GO" id="GO:0005886">
    <property type="term" value="C:plasma membrane"/>
    <property type="evidence" value="ECO:0007669"/>
    <property type="project" value="UniProtKB-SubCell"/>
</dbReference>
<evidence type="ECO:0000256" key="7">
    <source>
        <dbReference type="SAM" id="Phobius"/>
    </source>
</evidence>
<evidence type="ECO:0000313" key="9">
    <source>
        <dbReference type="EMBL" id="EMT51647.1"/>
    </source>
</evidence>
<keyword evidence="5 7" id="KW-1133">Transmembrane helix</keyword>